<protein>
    <submittedName>
        <fullName evidence="1">Uncharacterized protein</fullName>
    </submittedName>
</protein>
<organism evidence="1 2">
    <name type="scientific">Myotis davidii</name>
    <name type="common">David's myotis</name>
    <dbReference type="NCBI Taxonomy" id="225400"/>
    <lineage>
        <taxon>Eukaryota</taxon>
        <taxon>Metazoa</taxon>
        <taxon>Chordata</taxon>
        <taxon>Craniata</taxon>
        <taxon>Vertebrata</taxon>
        <taxon>Euteleostomi</taxon>
        <taxon>Mammalia</taxon>
        <taxon>Eutheria</taxon>
        <taxon>Laurasiatheria</taxon>
        <taxon>Chiroptera</taxon>
        <taxon>Yangochiroptera</taxon>
        <taxon>Vespertilionidae</taxon>
        <taxon>Myotis</taxon>
    </lineage>
</organism>
<keyword evidence="2" id="KW-1185">Reference proteome</keyword>
<dbReference type="EMBL" id="KB108371">
    <property type="protein sequence ID" value="ELK29100.1"/>
    <property type="molecule type" value="Genomic_DNA"/>
</dbReference>
<name>L5LSU2_MYODS</name>
<sequence length="64" mass="7182">MVVIIVQKASQLICHRLLHNRKLRHALWLPGLQGSVPVPVRPASTLAAWVPGKRMQLRCRCCSS</sequence>
<evidence type="ECO:0000313" key="2">
    <source>
        <dbReference type="Proteomes" id="UP000010556"/>
    </source>
</evidence>
<dbReference type="Proteomes" id="UP000010556">
    <property type="component" value="Unassembled WGS sequence"/>
</dbReference>
<reference evidence="2" key="1">
    <citation type="journal article" date="2013" name="Science">
        <title>Comparative analysis of bat genomes provides insight into the evolution of flight and immunity.</title>
        <authorList>
            <person name="Zhang G."/>
            <person name="Cowled C."/>
            <person name="Shi Z."/>
            <person name="Huang Z."/>
            <person name="Bishop-Lilly K.A."/>
            <person name="Fang X."/>
            <person name="Wynne J.W."/>
            <person name="Xiong Z."/>
            <person name="Baker M.L."/>
            <person name="Zhao W."/>
            <person name="Tachedjian M."/>
            <person name="Zhu Y."/>
            <person name="Zhou P."/>
            <person name="Jiang X."/>
            <person name="Ng J."/>
            <person name="Yang L."/>
            <person name="Wu L."/>
            <person name="Xiao J."/>
            <person name="Feng Y."/>
            <person name="Chen Y."/>
            <person name="Sun X."/>
            <person name="Zhang Y."/>
            <person name="Marsh G.A."/>
            <person name="Crameri G."/>
            <person name="Broder C.C."/>
            <person name="Frey K.G."/>
            <person name="Wang L.F."/>
            <person name="Wang J."/>
        </authorList>
    </citation>
    <scope>NUCLEOTIDE SEQUENCE [LARGE SCALE GENOMIC DNA]</scope>
</reference>
<gene>
    <name evidence="1" type="ORF">MDA_GLEAN10005179</name>
</gene>
<proteinExistence type="predicted"/>
<evidence type="ECO:0000313" key="1">
    <source>
        <dbReference type="EMBL" id="ELK29100.1"/>
    </source>
</evidence>
<dbReference type="AlphaFoldDB" id="L5LSU2"/>
<accession>L5LSU2</accession>